<reference evidence="3" key="1">
    <citation type="journal article" date="2020" name="Stud. Mycol.">
        <title>101 Dothideomycetes genomes: A test case for predicting lifestyles and emergence of pathogens.</title>
        <authorList>
            <person name="Haridas S."/>
            <person name="Albert R."/>
            <person name="Binder M."/>
            <person name="Bloem J."/>
            <person name="LaButti K."/>
            <person name="Salamov A."/>
            <person name="Andreopoulos B."/>
            <person name="Baker S."/>
            <person name="Barry K."/>
            <person name="Bills G."/>
            <person name="Bluhm B."/>
            <person name="Cannon C."/>
            <person name="Castanera R."/>
            <person name="Culley D."/>
            <person name="Daum C."/>
            <person name="Ezra D."/>
            <person name="Gonzalez J."/>
            <person name="Henrissat B."/>
            <person name="Kuo A."/>
            <person name="Liang C."/>
            <person name="Lipzen A."/>
            <person name="Lutzoni F."/>
            <person name="Magnuson J."/>
            <person name="Mondo S."/>
            <person name="Nolan M."/>
            <person name="Ohm R."/>
            <person name="Pangilinan J."/>
            <person name="Park H.-J."/>
            <person name="Ramirez L."/>
            <person name="Alfaro M."/>
            <person name="Sun H."/>
            <person name="Tritt A."/>
            <person name="Yoshinaga Y."/>
            <person name="Zwiers L.-H."/>
            <person name="Turgeon B."/>
            <person name="Goodwin S."/>
            <person name="Spatafora J."/>
            <person name="Crous P."/>
            <person name="Grigoriev I."/>
        </authorList>
    </citation>
    <scope>NUCLEOTIDE SEQUENCE [LARGE SCALE GENOMIC DNA]</scope>
    <source>
        <strain evidence="3">CECT 20119</strain>
    </source>
</reference>
<feature type="compositionally biased region" description="Basic and acidic residues" evidence="1">
    <location>
        <begin position="266"/>
        <end position="277"/>
    </location>
</feature>
<proteinExistence type="predicted"/>
<protein>
    <submittedName>
        <fullName evidence="2">Uncharacterized protein</fullName>
    </submittedName>
</protein>
<feature type="region of interest" description="Disordered" evidence="1">
    <location>
        <begin position="266"/>
        <end position="286"/>
    </location>
</feature>
<feature type="compositionally biased region" description="Basic and acidic residues" evidence="1">
    <location>
        <begin position="94"/>
        <end position="104"/>
    </location>
</feature>
<accession>A0A6A6GJC5</accession>
<evidence type="ECO:0000256" key="1">
    <source>
        <dbReference type="SAM" id="MobiDB-lite"/>
    </source>
</evidence>
<dbReference type="EMBL" id="ML992503">
    <property type="protein sequence ID" value="KAF2225747.1"/>
    <property type="molecule type" value="Genomic_DNA"/>
</dbReference>
<gene>
    <name evidence="2" type="ORF">BDZ85DRAFT_279408</name>
</gene>
<evidence type="ECO:0000313" key="2">
    <source>
        <dbReference type="EMBL" id="KAF2225747.1"/>
    </source>
</evidence>
<evidence type="ECO:0000313" key="3">
    <source>
        <dbReference type="Proteomes" id="UP000799538"/>
    </source>
</evidence>
<feature type="region of interest" description="Disordered" evidence="1">
    <location>
        <begin position="64"/>
        <end position="126"/>
    </location>
</feature>
<keyword evidence="3" id="KW-1185">Reference proteome</keyword>
<organism evidence="2 3">
    <name type="scientific">Elsinoe ampelina</name>
    <dbReference type="NCBI Taxonomy" id="302913"/>
    <lineage>
        <taxon>Eukaryota</taxon>
        <taxon>Fungi</taxon>
        <taxon>Dikarya</taxon>
        <taxon>Ascomycota</taxon>
        <taxon>Pezizomycotina</taxon>
        <taxon>Dothideomycetes</taxon>
        <taxon>Dothideomycetidae</taxon>
        <taxon>Myriangiales</taxon>
        <taxon>Elsinoaceae</taxon>
        <taxon>Elsinoe</taxon>
    </lineage>
</organism>
<dbReference type="Proteomes" id="UP000799538">
    <property type="component" value="Unassembled WGS sequence"/>
</dbReference>
<name>A0A6A6GJC5_9PEZI</name>
<dbReference type="AlphaFoldDB" id="A0A6A6GJC5"/>
<sequence>MLCGADDVWVPLSPVPDTAEKHKIIEAFKGVEDDASESKLTFATFKPSTPSDLTTHIANKIAKANSKITGSSAKSGKRGAERKTSEPPEDDCPQLEKAKIKTEGEEVDESEAPDYREESRGTPYSLKEGELGQHAATKGFLPYPAREDRACPEDLRNAVASNSDGVLRETLLREQPKSFVEHLPDVKPHIRLPADDICPRAGYRYLKKYFNASKRQVKAAFDDNTVTRTPMFSSSMAHATLYIDCEMTATSFLWLGTKHKFDMSAEDRVSEDAEPEPKPAQVQAQPQVERGWNPGLRRAIPLFDLASAPLVSANLDLIESIGNDFVVGRTHWDDHMLKVMSDAADYYSIARISDLRRGNLAAKSVFLKSARSAAPQEGRYPIDALRVTPPSYQAVWDASIEKSKTLKD</sequence>